<feature type="domain" description="ShKT" evidence="9">
    <location>
        <begin position="125"/>
        <end position="159"/>
    </location>
</feature>
<comment type="caution">
    <text evidence="8">Lacks conserved residue(s) required for the propagation of feature annotation.</text>
</comment>
<keyword evidence="4" id="KW-0378">Hydrolase</keyword>
<feature type="non-terminal residue" evidence="11">
    <location>
        <position position="1"/>
    </location>
</feature>
<dbReference type="InterPro" id="IPR001506">
    <property type="entry name" value="Peptidase_M12A"/>
</dbReference>
<accession>A0AAV2QPW5</accession>
<evidence type="ECO:0000256" key="4">
    <source>
        <dbReference type="ARBA" id="ARBA00022801"/>
    </source>
</evidence>
<sequence>GSIMHYSATAFSKGNRPTISVLHPGVEIGQRRAFSKKDLEKINKLYNCPDRPHVQPTPTTPISTVSSSCWDSNAHCSWWASQGECRSNLYWMEEYCMKSCGKCSLPTATATTTTTTPTPPPPPPCLDDAEHCRYWADIGECYNNSEYMRLYCTKSCGMC</sequence>
<comment type="cofactor">
    <cofactor evidence="1">
        <name>Zn(2+)</name>
        <dbReference type="ChEBI" id="CHEBI:29105"/>
    </cofactor>
</comment>
<evidence type="ECO:0000256" key="1">
    <source>
        <dbReference type="ARBA" id="ARBA00001947"/>
    </source>
</evidence>
<dbReference type="GO" id="GO:0006508">
    <property type="term" value="P:proteolysis"/>
    <property type="evidence" value="ECO:0007669"/>
    <property type="project" value="UniProtKB-KW"/>
</dbReference>
<evidence type="ECO:0000259" key="10">
    <source>
        <dbReference type="PROSITE" id="PS51864"/>
    </source>
</evidence>
<dbReference type="SMART" id="SM00254">
    <property type="entry name" value="ShKT"/>
    <property type="match status" value="2"/>
</dbReference>
<evidence type="ECO:0000256" key="7">
    <source>
        <dbReference type="ARBA" id="ARBA00023145"/>
    </source>
</evidence>
<reference evidence="11 12" key="1">
    <citation type="submission" date="2024-05" db="EMBL/GenBank/DDBJ databases">
        <authorList>
            <person name="Wallberg A."/>
        </authorList>
    </citation>
    <scope>NUCLEOTIDE SEQUENCE [LARGE SCALE GENOMIC DNA]</scope>
</reference>
<dbReference type="Pfam" id="PF01400">
    <property type="entry name" value="Astacin"/>
    <property type="match status" value="1"/>
</dbReference>
<feature type="domain" description="ShKT" evidence="9">
    <location>
        <begin position="69"/>
        <end position="103"/>
    </location>
</feature>
<dbReference type="Proteomes" id="UP001497623">
    <property type="component" value="Unassembled WGS sequence"/>
</dbReference>
<feature type="domain" description="Peptidase M12A" evidence="10">
    <location>
        <begin position="1"/>
        <end position="49"/>
    </location>
</feature>
<proteinExistence type="predicted"/>
<dbReference type="InterPro" id="IPR024079">
    <property type="entry name" value="MetalloPept_cat_dom_sf"/>
</dbReference>
<dbReference type="PANTHER" id="PTHR10127">
    <property type="entry name" value="DISCOIDIN, CUB, EGF, LAMININ , AND ZINC METALLOPROTEASE DOMAIN CONTAINING"/>
    <property type="match status" value="1"/>
</dbReference>
<evidence type="ECO:0000313" key="11">
    <source>
        <dbReference type="EMBL" id="CAL4093254.1"/>
    </source>
</evidence>
<dbReference type="Pfam" id="PF01549">
    <property type="entry name" value="ShK"/>
    <property type="match status" value="2"/>
</dbReference>
<organism evidence="11 12">
    <name type="scientific">Meganyctiphanes norvegica</name>
    <name type="common">Northern krill</name>
    <name type="synonym">Thysanopoda norvegica</name>
    <dbReference type="NCBI Taxonomy" id="48144"/>
    <lineage>
        <taxon>Eukaryota</taxon>
        <taxon>Metazoa</taxon>
        <taxon>Ecdysozoa</taxon>
        <taxon>Arthropoda</taxon>
        <taxon>Crustacea</taxon>
        <taxon>Multicrustacea</taxon>
        <taxon>Malacostraca</taxon>
        <taxon>Eumalacostraca</taxon>
        <taxon>Eucarida</taxon>
        <taxon>Euphausiacea</taxon>
        <taxon>Euphausiidae</taxon>
        <taxon>Meganyctiphanes</taxon>
    </lineage>
</organism>
<dbReference type="GO" id="GO:0004222">
    <property type="term" value="F:metalloendopeptidase activity"/>
    <property type="evidence" value="ECO:0007669"/>
    <property type="project" value="InterPro"/>
</dbReference>
<evidence type="ECO:0000256" key="6">
    <source>
        <dbReference type="ARBA" id="ARBA00023049"/>
    </source>
</evidence>
<evidence type="ECO:0000313" key="12">
    <source>
        <dbReference type="Proteomes" id="UP001497623"/>
    </source>
</evidence>
<evidence type="ECO:0000256" key="2">
    <source>
        <dbReference type="ARBA" id="ARBA00022670"/>
    </source>
</evidence>
<keyword evidence="7" id="KW-0865">Zymogen</keyword>
<protein>
    <recommendedName>
        <fullName evidence="13">Metalloendopeptidase</fullName>
    </recommendedName>
</protein>
<evidence type="ECO:0000256" key="5">
    <source>
        <dbReference type="ARBA" id="ARBA00022833"/>
    </source>
</evidence>
<dbReference type="PANTHER" id="PTHR10127:SF780">
    <property type="entry name" value="METALLOENDOPEPTIDASE"/>
    <property type="match status" value="1"/>
</dbReference>
<evidence type="ECO:0000259" key="9">
    <source>
        <dbReference type="PROSITE" id="PS51670"/>
    </source>
</evidence>
<dbReference type="InterPro" id="IPR003582">
    <property type="entry name" value="ShKT_dom"/>
</dbReference>
<keyword evidence="8" id="KW-1015">Disulfide bond</keyword>
<dbReference type="PROSITE" id="PS51864">
    <property type="entry name" value="ASTACIN"/>
    <property type="match status" value="1"/>
</dbReference>
<dbReference type="EMBL" id="CAXKWB010008984">
    <property type="protein sequence ID" value="CAL4093254.1"/>
    <property type="molecule type" value="Genomic_DNA"/>
</dbReference>
<dbReference type="SUPFAM" id="SSF55486">
    <property type="entry name" value="Metalloproteases ('zincins'), catalytic domain"/>
    <property type="match status" value="1"/>
</dbReference>
<dbReference type="GO" id="GO:0046872">
    <property type="term" value="F:metal ion binding"/>
    <property type="evidence" value="ECO:0007669"/>
    <property type="project" value="UniProtKB-KW"/>
</dbReference>
<feature type="disulfide bond" evidence="8">
    <location>
        <begin position="69"/>
        <end position="103"/>
    </location>
</feature>
<dbReference type="AlphaFoldDB" id="A0AAV2QPW5"/>
<keyword evidence="12" id="KW-1185">Reference proteome</keyword>
<dbReference type="PROSITE" id="PS51670">
    <property type="entry name" value="SHKT"/>
    <property type="match status" value="2"/>
</dbReference>
<keyword evidence="3" id="KW-0479">Metal-binding</keyword>
<keyword evidence="2" id="KW-0645">Protease</keyword>
<feature type="disulfide bond" evidence="8">
    <location>
        <begin position="125"/>
        <end position="159"/>
    </location>
</feature>
<keyword evidence="5" id="KW-0862">Zinc</keyword>
<keyword evidence="6" id="KW-0482">Metalloprotease</keyword>
<evidence type="ECO:0008006" key="13">
    <source>
        <dbReference type="Google" id="ProtNLM"/>
    </source>
</evidence>
<comment type="caution">
    <text evidence="11">The sequence shown here is derived from an EMBL/GenBank/DDBJ whole genome shotgun (WGS) entry which is preliminary data.</text>
</comment>
<name>A0AAV2QPW5_MEGNR</name>
<evidence type="ECO:0000256" key="3">
    <source>
        <dbReference type="ARBA" id="ARBA00022723"/>
    </source>
</evidence>
<gene>
    <name evidence="11" type="ORF">MNOR_LOCUS14761</name>
</gene>
<dbReference type="Gene3D" id="3.40.390.10">
    <property type="entry name" value="Collagenase (Catalytic Domain)"/>
    <property type="match status" value="1"/>
</dbReference>
<dbReference type="Gene3D" id="1.10.10.1940">
    <property type="match status" value="2"/>
</dbReference>
<evidence type="ECO:0000256" key="8">
    <source>
        <dbReference type="PROSITE-ProRule" id="PRU01005"/>
    </source>
</evidence>